<name>V8P9C0_OPHHA</name>
<gene>
    <name evidence="2" type="ORF">L345_03580</name>
</gene>
<comment type="caution">
    <text evidence="2">The sequence shown here is derived from an EMBL/GenBank/DDBJ whole genome shotgun (WGS) entry which is preliminary data.</text>
</comment>
<feature type="non-terminal residue" evidence="2">
    <location>
        <position position="1"/>
    </location>
</feature>
<keyword evidence="3" id="KW-1185">Reference proteome</keyword>
<keyword evidence="1" id="KW-0812">Transmembrane</keyword>
<feature type="transmembrane region" description="Helical" evidence="1">
    <location>
        <begin position="68"/>
        <end position="92"/>
    </location>
</feature>
<sequence length="159" mass="17482">MAPSACPILAKRTLSAMQLPRPLVATVWTHRRTFRQKTVLKKHTILALLSLAFTMLLVQVFLETLTLLVIVPWGTVALFVKLPLVCVTHISVGMEAPARMNLVVSLASVPKDSQVHTVKLTLMNAFPILASMELCAETRSRDTPATVSQVTKGNIVNER</sequence>
<evidence type="ECO:0000256" key="1">
    <source>
        <dbReference type="SAM" id="Phobius"/>
    </source>
</evidence>
<evidence type="ECO:0000313" key="2">
    <source>
        <dbReference type="EMBL" id="ETE70608.1"/>
    </source>
</evidence>
<keyword evidence="1" id="KW-1133">Transmembrane helix</keyword>
<dbReference type="AlphaFoldDB" id="V8P9C0"/>
<proteinExistence type="predicted"/>
<dbReference type="Proteomes" id="UP000018936">
    <property type="component" value="Unassembled WGS sequence"/>
</dbReference>
<keyword evidence="1" id="KW-0472">Membrane</keyword>
<accession>V8P9C0</accession>
<protein>
    <submittedName>
        <fullName evidence="2">Uncharacterized protein</fullName>
    </submittedName>
</protein>
<reference evidence="2 3" key="1">
    <citation type="journal article" date="2013" name="Proc. Natl. Acad. Sci. U.S.A.">
        <title>The king cobra genome reveals dynamic gene evolution and adaptation in the snake venom system.</title>
        <authorList>
            <person name="Vonk F.J."/>
            <person name="Casewell N.R."/>
            <person name="Henkel C.V."/>
            <person name="Heimberg A.M."/>
            <person name="Jansen H.J."/>
            <person name="McCleary R.J."/>
            <person name="Kerkkamp H.M."/>
            <person name="Vos R.A."/>
            <person name="Guerreiro I."/>
            <person name="Calvete J.J."/>
            <person name="Wuster W."/>
            <person name="Woods A.E."/>
            <person name="Logan J.M."/>
            <person name="Harrison R.A."/>
            <person name="Castoe T.A."/>
            <person name="de Koning A.P."/>
            <person name="Pollock D.D."/>
            <person name="Yandell M."/>
            <person name="Calderon D."/>
            <person name="Renjifo C."/>
            <person name="Currier R.B."/>
            <person name="Salgado D."/>
            <person name="Pla D."/>
            <person name="Sanz L."/>
            <person name="Hyder A.S."/>
            <person name="Ribeiro J.M."/>
            <person name="Arntzen J.W."/>
            <person name="van den Thillart G.E."/>
            <person name="Boetzer M."/>
            <person name="Pirovano W."/>
            <person name="Dirks R.P."/>
            <person name="Spaink H.P."/>
            <person name="Duboule D."/>
            <person name="McGlinn E."/>
            <person name="Kini R.M."/>
            <person name="Richardson M.K."/>
        </authorList>
    </citation>
    <scope>NUCLEOTIDE SEQUENCE</scope>
    <source>
        <tissue evidence="2">Blood</tissue>
    </source>
</reference>
<organism evidence="2 3">
    <name type="scientific">Ophiophagus hannah</name>
    <name type="common">King cobra</name>
    <name type="synonym">Naja hannah</name>
    <dbReference type="NCBI Taxonomy" id="8665"/>
    <lineage>
        <taxon>Eukaryota</taxon>
        <taxon>Metazoa</taxon>
        <taxon>Chordata</taxon>
        <taxon>Craniata</taxon>
        <taxon>Vertebrata</taxon>
        <taxon>Euteleostomi</taxon>
        <taxon>Lepidosauria</taxon>
        <taxon>Squamata</taxon>
        <taxon>Bifurcata</taxon>
        <taxon>Unidentata</taxon>
        <taxon>Episquamata</taxon>
        <taxon>Toxicofera</taxon>
        <taxon>Serpentes</taxon>
        <taxon>Colubroidea</taxon>
        <taxon>Elapidae</taxon>
        <taxon>Elapinae</taxon>
        <taxon>Ophiophagus</taxon>
    </lineage>
</organism>
<dbReference type="EMBL" id="AZIM01000516">
    <property type="protein sequence ID" value="ETE70608.1"/>
    <property type="molecule type" value="Genomic_DNA"/>
</dbReference>
<feature type="transmembrane region" description="Helical" evidence="1">
    <location>
        <begin position="44"/>
        <end position="62"/>
    </location>
</feature>
<evidence type="ECO:0000313" key="3">
    <source>
        <dbReference type="Proteomes" id="UP000018936"/>
    </source>
</evidence>